<proteinExistence type="predicted"/>
<protein>
    <submittedName>
        <fullName evidence="1">Uncharacterized protein</fullName>
    </submittedName>
</protein>
<sequence>MIINNVKYHRDLELSQKLPVSTYANNDIRSLFKTYYEHLKKEEGFVLSHIEAVDPEFGKRLGASQVLGLVQTDNHEANTIVKYKLPEDLGHVRGESEIHHHRVSLKEYFNIDEVILSHRRNKELVINYDRWVKAVKSGHGSLTTLIHRVLGYKFGRTFTHDGMMVFSGESNGKVLNGTKPLALIVPTLDQIELGWKYYENVDSLEKDGTLDYQILNIHLRLVASNHMFIEDGEVLIRIQLRYPLQAYKRLRDGKIYTEEQA</sequence>
<dbReference type="EMBL" id="BK015006">
    <property type="protein sequence ID" value="DAD86691.1"/>
    <property type="molecule type" value="Genomic_DNA"/>
</dbReference>
<evidence type="ECO:0000313" key="1">
    <source>
        <dbReference type="EMBL" id="DAD86691.1"/>
    </source>
</evidence>
<organism evidence="1">
    <name type="scientific">Myoviridae sp. ct3wi9</name>
    <dbReference type="NCBI Taxonomy" id="2826610"/>
    <lineage>
        <taxon>Viruses</taxon>
        <taxon>Duplodnaviria</taxon>
        <taxon>Heunggongvirae</taxon>
        <taxon>Uroviricota</taxon>
        <taxon>Caudoviricetes</taxon>
    </lineage>
</organism>
<name>A0A8S5MXS7_9CAUD</name>
<reference evidence="1" key="1">
    <citation type="journal article" date="2021" name="Proc. Natl. Acad. Sci. U.S.A.">
        <title>A Catalog of Tens of Thousands of Viruses from Human Metagenomes Reveals Hidden Associations with Chronic Diseases.</title>
        <authorList>
            <person name="Tisza M.J."/>
            <person name="Buck C.B."/>
        </authorList>
    </citation>
    <scope>NUCLEOTIDE SEQUENCE</scope>
    <source>
        <strain evidence="1">Ct3wi9</strain>
    </source>
</reference>
<accession>A0A8S5MXS7</accession>